<protein>
    <submittedName>
        <fullName evidence="1">Uncharacterized protein</fullName>
    </submittedName>
</protein>
<dbReference type="EMBL" id="CALSDN010000003">
    <property type="protein sequence ID" value="CAH6720278.1"/>
    <property type="molecule type" value="Genomic_DNA"/>
</dbReference>
<evidence type="ECO:0000313" key="2">
    <source>
        <dbReference type="Proteomes" id="UP001152531"/>
    </source>
</evidence>
<gene>
    <name evidence="1" type="ORF">CLIB1444_03S08350</name>
</gene>
<comment type="caution">
    <text evidence="1">The sequence shown here is derived from an EMBL/GenBank/DDBJ whole genome shotgun (WGS) entry which is preliminary data.</text>
</comment>
<accession>A0ACA9Y5L5</accession>
<keyword evidence="2" id="KW-1185">Reference proteome</keyword>
<proteinExistence type="predicted"/>
<dbReference type="Proteomes" id="UP001152531">
    <property type="component" value="Unassembled WGS sequence"/>
</dbReference>
<reference evidence="1" key="1">
    <citation type="submission" date="2022-06" db="EMBL/GenBank/DDBJ databases">
        <authorList>
            <person name="Legras J.-L."/>
            <person name="Devillers H."/>
            <person name="Grondin C."/>
        </authorList>
    </citation>
    <scope>NUCLEOTIDE SEQUENCE</scope>
    <source>
        <strain evidence="1">CLIB 1444</strain>
    </source>
</reference>
<sequence>MQVMLDKDVVYADSWSYRHMCRWYTGFFYKHPLLEKYEYYWRLEPGVRLLCDVEYDVFLEMYNKNKKYAFTLTLFEYSDTIPSLWTHFKAFKDSHQYNGQLLDLIEDGDNYNLCHFWSNFEIASLDIFQSAEYEEFFRFMDQTGGFFYERWGDAPLHTLFIALYLNKEDLWYLNDFGYYHAPYLQCPPDDIGQRCICDQDYDFTYSFQSCTSHFLKIIESK</sequence>
<organism evidence="1 2">
    <name type="scientific">[Candida] jaroonii</name>
    <dbReference type="NCBI Taxonomy" id="467808"/>
    <lineage>
        <taxon>Eukaryota</taxon>
        <taxon>Fungi</taxon>
        <taxon>Dikarya</taxon>
        <taxon>Ascomycota</taxon>
        <taxon>Saccharomycotina</taxon>
        <taxon>Pichiomycetes</taxon>
        <taxon>Debaryomycetaceae</taxon>
        <taxon>Yamadazyma</taxon>
    </lineage>
</organism>
<name>A0ACA9Y5L5_9ASCO</name>
<evidence type="ECO:0000313" key="1">
    <source>
        <dbReference type="EMBL" id="CAH6720278.1"/>
    </source>
</evidence>